<dbReference type="PANTHER" id="PTHR31286">
    <property type="entry name" value="GLYCINE-RICH CELL WALL STRUCTURAL PROTEIN 1.8-LIKE"/>
    <property type="match status" value="1"/>
</dbReference>
<protein>
    <recommendedName>
        <fullName evidence="2">DUF4283 domain-containing protein</fullName>
    </recommendedName>
</protein>
<dbReference type="InterPro" id="IPR040256">
    <property type="entry name" value="At4g02000-like"/>
</dbReference>
<dbReference type="Pfam" id="PF14111">
    <property type="entry name" value="DUF4283"/>
    <property type="match status" value="1"/>
</dbReference>
<feature type="domain" description="DUF4283" evidence="2">
    <location>
        <begin position="121"/>
        <end position="185"/>
    </location>
</feature>
<dbReference type="AlphaFoldDB" id="A0AAP0KTT4"/>
<evidence type="ECO:0000259" key="2">
    <source>
        <dbReference type="Pfam" id="PF14111"/>
    </source>
</evidence>
<sequence length="311" mass="35354">MPLLLASPLASDLLLPLRRLHSPPRSTQIRPSSSAASTSSAALIVVSPPSARGLPPPSSPSPPYIGFTAMIRAWSRDCNPVTPTSPTPASLPPHPSKANRRREYSLRRFREEDDRVRNSTKKGLKDALLKVWNQTADMQFLEVESNIFQISFPDEPKRDHVVNHGPWLFEKSLFAMTQWHEKIVLDPKTFTTSAFWVQIYKLPLQYRDPAAVEQIGERIDVVIESNSGFATEGIEQRKYMRVKVEISLRSPLMRGLCLEMDEKSNLWVIFKNERLPSFCFYRGQLDHEEVACLSKAYDRKAGIKKPYSYGV</sequence>
<feature type="region of interest" description="Disordered" evidence="1">
    <location>
        <begin position="78"/>
        <end position="103"/>
    </location>
</feature>
<comment type="caution">
    <text evidence="3">The sequence shown here is derived from an EMBL/GenBank/DDBJ whole genome shotgun (WGS) entry which is preliminary data.</text>
</comment>
<accession>A0AAP0KTT4</accession>
<organism evidence="3 4">
    <name type="scientific">Stephania cephalantha</name>
    <dbReference type="NCBI Taxonomy" id="152367"/>
    <lineage>
        <taxon>Eukaryota</taxon>
        <taxon>Viridiplantae</taxon>
        <taxon>Streptophyta</taxon>
        <taxon>Embryophyta</taxon>
        <taxon>Tracheophyta</taxon>
        <taxon>Spermatophyta</taxon>
        <taxon>Magnoliopsida</taxon>
        <taxon>Ranunculales</taxon>
        <taxon>Menispermaceae</taxon>
        <taxon>Menispermoideae</taxon>
        <taxon>Cissampelideae</taxon>
        <taxon>Stephania</taxon>
    </lineage>
</organism>
<keyword evidence="4" id="KW-1185">Reference proteome</keyword>
<gene>
    <name evidence="3" type="ORF">Scep_004679</name>
</gene>
<dbReference type="InterPro" id="IPR025558">
    <property type="entry name" value="DUF4283"/>
</dbReference>
<dbReference type="EMBL" id="JBBNAG010000002">
    <property type="protein sequence ID" value="KAK9158105.1"/>
    <property type="molecule type" value="Genomic_DNA"/>
</dbReference>
<reference evidence="3 4" key="1">
    <citation type="submission" date="2024-01" db="EMBL/GenBank/DDBJ databases">
        <title>Genome assemblies of Stephania.</title>
        <authorList>
            <person name="Yang L."/>
        </authorList>
    </citation>
    <scope>NUCLEOTIDE SEQUENCE [LARGE SCALE GENOMIC DNA]</scope>
    <source>
        <strain evidence="3">JXDWG</strain>
        <tissue evidence="3">Leaf</tissue>
    </source>
</reference>
<evidence type="ECO:0000313" key="4">
    <source>
        <dbReference type="Proteomes" id="UP001419268"/>
    </source>
</evidence>
<feature type="compositionally biased region" description="Pro residues" evidence="1">
    <location>
        <begin position="83"/>
        <end position="95"/>
    </location>
</feature>
<dbReference type="PANTHER" id="PTHR31286:SF167">
    <property type="entry name" value="OS09G0268800 PROTEIN"/>
    <property type="match status" value="1"/>
</dbReference>
<name>A0AAP0KTT4_9MAGN</name>
<evidence type="ECO:0000256" key="1">
    <source>
        <dbReference type="SAM" id="MobiDB-lite"/>
    </source>
</evidence>
<evidence type="ECO:0000313" key="3">
    <source>
        <dbReference type="EMBL" id="KAK9158105.1"/>
    </source>
</evidence>
<proteinExistence type="predicted"/>
<dbReference type="Proteomes" id="UP001419268">
    <property type="component" value="Unassembled WGS sequence"/>
</dbReference>